<feature type="transmembrane region" description="Helical" evidence="7">
    <location>
        <begin position="106"/>
        <end position="128"/>
    </location>
</feature>
<dbReference type="PANTHER" id="PTHR23514">
    <property type="entry name" value="BYPASS OF STOP CODON PROTEIN 6"/>
    <property type="match status" value="1"/>
</dbReference>
<dbReference type="Gene3D" id="1.20.1250.20">
    <property type="entry name" value="MFS general substrate transporter like domains"/>
    <property type="match status" value="1"/>
</dbReference>
<dbReference type="AlphaFoldDB" id="A0A4U3LD21"/>
<comment type="similarity">
    <text evidence="2">Belongs to the major facilitator superfamily.</text>
</comment>
<dbReference type="InterPro" id="IPR011701">
    <property type="entry name" value="MFS"/>
</dbReference>
<accession>A0A4U3LD21</accession>
<protein>
    <submittedName>
        <fullName evidence="8">MFS transporter</fullName>
    </submittedName>
</protein>
<dbReference type="PANTHER" id="PTHR23514:SF3">
    <property type="entry name" value="BYPASS OF STOP CODON PROTEIN 6"/>
    <property type="match status" value="1"/>
</dbReference>
<feature type="transmembrane region" description="Helical" evidence="7">
    <location>
        <begin position="164"/>
        <end position="182"/>
    </location>
</feature>
<dbReference type="RefSeq" id="WP_137259267.1">
    <property type="nucleotide sequence ID" value="NZ_JBHSPQ010000008.1"/>
</dbReference>
<feature type="transmembrane region" description="Helical" evidence="7">
    <location>
        <begin position="270"/>
        <end position="289"/>
    </location>
</feature>
<keyword evidence="9" id="KW-1185">Reference proteome</keyword>
<feature type="transmembrane region" description="Helical" evidence="7">
    <location>
        <begin position="20"/>
        <end position="42"/>
    </location>
</feature>
<dbReference type="GO" id="GO:0022857">
    <property type="term" value="F:transmembrane transporter activity"/>
    <property type="evidence" value="ECO:0007669"/>
    <property type="project" value="InterPro"/>
</dbReference>
<comment type="caution">
    <text evidence="8">The sequence shown here is derived from an EMBL/GenBank/DDBJ whole genome shotgun (WGS) entry which is preliminary data.</text>
</comment>
<feature type="transmembrane region" description="Helical" evidence="7">
    <location>
        <begin position="140"/>
        <end position="158"/>
    </location>
</feature>
<name>A0A4U3LD21_9ACTN</name>
<dbReference type="GO" id="GO:0012505">
    <property type="term" value="C:endomembrane system"/>
    <property type="evidence" value="ECO:0007669"/>
    <property type="project" value="UniProtKB-SubCell"/>
</dbReference>
<keyword evidence="5 7" id="KW-1133">Transmembrane helix</keyword>
<evidence type="ECO:0000256" key="1">
    <source>
        <dbReference type="ARBA" id="ARBA00004127"/>
    </source>
</evidence>
<feature type="transmembrane region" description="Helical" evidence="7">
    <location>
        <begin position="237"/>
        <end position="264"/>
    </location>
</feature>
<gene>
    <name evidence="8" type="ORF">FDA38_39215</name>
</gene>
<comment type="subcellular location">
    <subcellularLocation>
        <location evidence="1">Endomembrane system</location>
        <topology evidence="1">Multi-pass membrane protein</topology>
    </subcellularLocation>
</comment>
<keyword evidence="4 7" id="KW-0812">Transmembrane</keyword>
<organism evidence="8 9">
    <name type="scientific">Kribbella jiaozuonensis</name>
    <dbReference type="NCBI Taxonomy" id="2575441"/>
    <lineage>
        <taxon>Bacteria</taxon>
        <taxon>Bacillati</taxon>
        <taxon>Actinomycetota</taxon>
        <taxon>Actinomycetes</taxon>
        <taxon>Propionibacteriales</taxon>
        <taxon>Kribbellaceae</taxon>
        <taxon>Kribbella</taxon>
    </lineage>
</organism>
<evidence type="ECO:0000256" key="7">
    <source>
        <dbReference type="SAM" id="Phobius"/>
    </source>
</evidence>
<evidence type="ECO:0000313" key="9">
    <source>
        <dbReference type="Proteomes" id="UP000305836"/>
    </source>
</evidence>
<evidence type="ECO:0000256" key="2">
    <source>
        <dbReference type="ARBA" id="ARBA00008335"/>
    </source>
</evidence>
<dbReference type="OrthoDB" id="4395893at2"/>
<evidence type="ECO:0000256" key="4">
    <source>
        <dbReference type="ARBA" id="ARBA00022692"/>
    </source>
</evidence>
<evidence type="ECO:0000256" key="5">
    <source>
        <dbReference type="ARBA" id="ARBA00022989"/>
    </source>
</evidence>
<feature type="transmembrane region" description="Helical" evidence="7">
    <location>
        <begin position="301"/>
        <end position="321"/>
    </location>
</feature>
<reference evidence="8 9" key="1">
    <citation type="submission" date="2019-04" db="EMBL/GenBank/DDBJ databases">
        <title>Kribbella sp. NEAU-THZ 27 nov., a novel actinomycete isolated from soil.</title>
        <authorList>
            <person name="Duan L."/>
        </authorList>
    </citation>
    <scope>NUCLEOTIDE SEQUENCE [LARGE SCALE GENOMIC DNA]</scope>
    <source>
        <strain evidence="9">NEAU-THZ27</strain>
    </source>
</reference>
<keyword evidence="6 7" id="KW-0472">Membrane</keyword>
<feature type="transmembrane region" description="Helical" evidence="7">
    <location>
        <begin position="389"/>
        <end position="406"/>
    </location>
</feature>
<proteinExistence type="inferred from homology"/>
<dbReference type="SUPFAM" id="SSF103473">
    <property type="entry name" value="MFS general substrate transporter"/>
    <property type="match status" value="1"/>
</dbReference>
<feature type="transmembrane region" description="Helical" evidence="7">
    <location>
        <begin position="327"/>
        <end position="351"/>
    </location>
</feature>
<feature type="transmembrane region" description="Helical" evidence="7">
    <location>
        <begin position="81"/>
        <end position="100"/>
    </location>
</feature>
<dbReference type="GO" id="GO:0016020">
    <property type="term" value="C:membrane"/>
    <property type="evidence" value="ECO:0007669"/>
    <property type="project" value="TreeGrafter"/>
</dbReference>
<sequence length="415" mass="41831">MTAAAEARVDSGARGDEIRIGIALSAMGFVLAGLGACVAILARDLDEPPGRLALLSSGFAVGLLVVAVIGPRLLRSWSIPTAMGFGSVVCAFGAGLLALAPAYTVVIAGALCVGLGGAMLTLVAPLMLNGPTAAVRLSRVNAVASGAGILAPLTIGAIDGLGPSGRLAMLAAAPPLLLLAVLTRRTNPIAPVTPTDDRRPTFRQVGGRVDEPVAVLIDSAPAVGLGRKWRGRVGRQVVVDVGIGWLRVVLSVSVEFCFVVWAVARLVATGLPTATAASLGSAFPIGMAVGRAIGPLRWRNWSPVLPSGALAACGTLMVSLFDTPVIVAVGLVVAGLGVAPLYPVTLASLVATPGLSSARLSAVGALASGTAILLAPAVLAVLARAVDLRTAYLVTLPLIAVLFLLSRRSGRTSFV</sequence>
<dbReference type="EMBL" id="SZPZ01000007">
    <property type="protein sequence ID" value="TKK73348.1"/>
    <property type="molecule type" value="Genomic_DNA"/>
</dbReference>
<dbReference type="InterPro" id="IPR036259">
    <property type="entry name" value="MFS_trans_sf"/>
</dbReference>
<feature type="transmembrane region" description="Helical" evidence="7">
    <location>
        <begin position="363"/>
        <end position="383"/>
    </location>
</feature>
<dbReference type="Proteomes" id="UP000305836">
    <property type="component" value="Unassembled WGS sequence"/>
</dbReference>
<feature type="transmembrane region" description="Helical" evidence="7">
    <location>
        <begin position="54"/>
        <end position="74"/>
    </location>
</feature>
<evidence type="ECO:0000313" key="8">
    <source>
        <dbReference type="EMBL" id="TKK73348.1"/>
    </source>
</evidence>
<keyword evidence="3" id="KW-0813">Transport</keyword>
<dbReference type="InterPro" id="IPR051788">
    <property type="entry name" value="MFS_Transporter"/>
</dbReference>
<dbReference type="Pfam" id="PF07690">
    <property type="entry name" value="MFS_1"/>
    <property type="match status" value="1"/>
</dbReference>
<evidence type="ECO:0000256" key="6">
    <source>
        <dbReference type="ARBA" id="ARBA00023136"/>
    </source>
</evidence>
<evidence type="ECO:0000256" key="3">
    <source>
        <dbReference type="ARBA" id="ARBA00022448"/>
    </source>
</evidence>